<gene>
    <name evidence="6" type="ORF">OESDEN_16742</name>
</gene>
<organism evidence="6 7">
    <name type="scientific">Oesophagostomum dentatum</name>
    <name type="common">Nodular worm</name>
    <dbReference type="NCBI Taxonomy" id="61180"/>
    <lineage>
        <taxon>Eukaryota</taxon>
        <taxon>Metazoa</taxon>
        <taxon>Ecdysozoa</taxon>
        <taxon>Nematoda</taxon>
        <taxon>Chromadorea</taxon>
        <taxon>Rhabditida</taxon>
        <taxon>Rhabditina</taxon>
        <taxon>Rhabditomorpha</taxon>
        <taxon>Strongyloidea</taxon>
        <taxon>Strongylidae</taxon>
        <taxon>Oesophagostomum</taxon>
    </lineage>
</organism>
<name>A0A0B1SE16_OESDE</name>
<comment type="similarity">
    <text evidence="1">Belongs to the glycosyl hydrolase 35 family.</text>
</comment>
<dbReference type="Pfam" id="PF01301">
    <property type="entry name" value="Glyco_hydro_35"/>
    <property type="match status" value="1"/>
</dbReference>
<dbReference type="Proteomes" id="UP000053660">
    <property type="component" value="Unassembled WGS sequence"/>
</dbReference>
<evidence type="ECO:0000313" key="7">
    <source>
        <dbReference type="Proteomes" id="UP000053660"/>
    </source>
</evidence>
<keyword evidence="7" id="KW-1185">Reference proteome</keyword>
<keyword evidence="2" id="KW-0732">Signal</keyword>
<dbReference type="PRINTS" id="PR00742">
    <property type="entry name" value="GLHYDRLASE35"/>
</dbReference>
<reference evidence="6 7" key="1">
    <citation type="submission" date="2014-03" db="EMBL/GenBank/DDBJ databases">
        <title>Draft genome of the hookworm Oesophagostomum dentatum.</title>
        <authorList>
            <person name="Mitreva M."/>
        </authorList>
    </citation>
    <scope>NUCLEOTIDE SEQUENCE [LARGE SCALE GENOMIC DNA]</scope>
    <source>
        <strain evidence="6 7">OD-Hann</strain>
    </source>
</reference>
<dbReference type="OrthoDB" id="1657402at2759"/>
<dbReference type="Gene3D" id="3.20.20.80">
    <property type="entry name" value="Glycosidases"/>
    <property type="match status" value="1"/>
</dbReference>
<dbReference type="PANTHER" id="PTHR23421">
    <property type="entry name" value="BETA-GALACTOSIDASE RELATED"/>
    <property type="match status" value="1"/>
</dbReference>
<evidence type="ECO:0000256" key="3">
    <source>
        <dbReference type="ARBA" id="ARBA00022801"/>
    </source>
</evidence>
<evidence type="ECO:0000256" key="4">
    <source>
        <dbReference type="ARBA" id="ARBA00023180"/>
    </source>
</evidence>
<feature type="non-terminal residue" evidence="6">
    <location>
        <position position="1"/>
    </location>
</feature>
<proteinExistence type="inferred from homology"/>
<dbReference type="AlphaFoldDB" id="A0A0B1SE16"/>
<feature type="domain" description="Glycoside hydrolase 35 catalytic" evidence="5">
    <location>
        <begin position="42"/>
        <end position="263"/>
    </location>
</feature>
<evidence type="ECO:0000256" key="1">
    <source>
        <dbReference type="ARBA" id="ARBA00009809"/>
    </source>
</evidence>
<dbReference type="GO" id="GO:0004553">
    <property type="term" value="F:hydrolase activity, hydrolyzing O-glycosyl compounds"/>
    <property type="evidence" value="ECO:0007669"/>
    <property type="project" value="InterPro"/>
</dbReference>
<sequence>PGEKPGNPGEFIFLAINSKNFYFAENLFSNFSSFAVDHQNNQFLLDGKPFRYISGSIHYFRIQPSQWKDRLHRVRALGFNAIQYYIPWNFHEIYEGKYDFSGIRDFVEFTRIAYDLGMYSLVRVGPYICGEWENGGLPWWLLKKNISMMRTSEEGFKKEVEKWFGVLLPKIKPLLRQNDGPVLMIQVENEYGSYSACDRNYTSWLRDLIWSYLGNETVLYTTDGGSTSNLKCGAIPDVLATVDFGPTSEKNINSSFAAQKKYLPKG</sequence>
<evidence type="ECO:0000313" key="6">
    <source>
        <dbReference type="EMBL" id="KHJ83558.1"/>
    </source>
</evidence>
<evidence type="ECO:0000256" key="2">
    <source>
        <dbReference type="ARBA" id="ARBA00022729"/>
    </source>
</evidence>
<protein>
    <submittedName>
        <fullName evidence="6">Beta-galactosidase domain protein</fullName>
    </submittedName>
</protein>
<accession>A0A0B1SE16</accession>
<keyword evidence="3" id="KW-0378">Hydrolase</keyword>
<keyword evidence="4" id="KW-0325">Glycoprotein</keyword>
<dbReference type="EMBL" id="KN572873">
    <property type="protein sequence ID" value="KHJ83558.1"/>
    <property type="molecule type" value="Genomic_DNA"/>
</dbReference>
<dbReference type="GO" id="GO:0005975">
    <property type="term" value="P:carbohydrate metabolic process"/>
    <property type="evidence" value="ECO:0007669"/>
    <property type="project" value="InterPro"/>
</dbReference>
<evidence type="ECO:0000259" key="5">
    <source>
        <dbReference type="Pfam" id="PF01301"/>
    </source>
</evidence>
<dbReference type="FunFam" id="3.20.20.80:FF:000017">
    <property type="entry name" value="Beta-galactosidase"/>
    <property type="match status" value="1"/>
</dbReference>
<dbReference type="InterPro" id="IPR001944">
    <property type="entry name" value="Glycoside_Hdrlase_35"/>
</dbReference>
<dbReference type="SUPFAM" id="SSF51445">
    <property type="entry name" value="(Trans)glycosidases"/>
    <property type="match status" value="1"/>
</dbReference>
<dbReference type="InterPro" id="IPR017853">
    <property type="entry name" value="GH"/>
</dbReference>
<dbReference type="InterPro" id="IPR031330">
    <property type="entry name" value="Gly_Hdrlase_35_cat"/>
</dbReference>